<dbReference type="SUPFAM" id="SSF53448">
    <property type="entry name" value="Nucleotide-diphospho-sugar transferases"/>
    <property type="match status" value="1"/>
</dbReference>
<comment type="caution">
    <text evidence="2">The sequence shown here is derived from an EMBL/GenBank/DDBJ whole genome shotgun (WGS) entry which is preliminary data.</text>
</comment>
<proteinExistence type="predicted"/>
<dbReference type="InterPro" id="IPR001173">
    <property type="entry name" value="Glyco_trans_2-like"/>
</dbReference>
<protein>
    <submittedName>
        <fullName evidence="2">Glycosyltransferase</fullName>
    </submittedName>
</protein>
<reference evidence="2 3" key="1">
    <citation type="submission" date="2021-12" db="EMBL/GenBank/DDBJ databases">
        <title>A phylogenomic analysis of Limosilactobacillus reuteri reveals ancient and stable evolutionary relationships with rodents and birds and zoonotic transmission to humans.</title>
        <authorList>
            <person name="Li F."/>
            <person name="Li X."/>
            <person name="Cheng C."/>
            <person name="Tollenaar S."/>
            <person name="Zhang J.S."/>
            <person name="Simpson D."/>
            <person name="Tasseva G."/>
            <person name="Perez-Munoz M.E."/>
            <person name="Frese S."/>
            <person name="Gaenzle M.G."/>
            <person name="Walter J."/>
            <person name="Zheng J."/>
        </authorList>
    </citation>
    <scope>NUCLEOTIDE SEQUENCE [LARGE SCALE GENOMIC DNA]</scope>
    <source>
        <strain evidence="2 3">BG-MG3-B</strain>
    </source>
</reference>
<name>A0ABS8R661_9LACO</name>
<dbReference type="Gene3D" id="3.90.550.10">
    <property type="entry name" value="Spore Coat Polysaccharide Biosynthesis Protein SpsA, Chain A"/>
    <property type="match status" value="1"/>
</dbReference>
<accession>A0ABS8R661</accession>
<evidence type="ECO:0000313" key="2">
    <source>
        <dbReference type="EMBL" id="MCD7129807.1"/>
    </source>
</evidence>
<keyword evidence="3" id="KW-1185">Reference proteome</keyword>
<dbReference type="RefSeq" id="WP_231823041.1">
    <property type="nucleotide sequence ID" value="NZ_JAJPDE010000014.1"/>
</dbReference>
<dbReference type="PANTHER" id="PTHR22916">
    <property type="entry name" value="GLYCOSYLTRANSFERASE"/>
    <property type="match status" value="1"/>
</dbReference>
<evidence type="ECO:0000313" key="3">
    <source>
        <dbReference type="Proteomes" id="UP001199710"/>
    </source>
</evidence>
<dbReference type="InterPro" id="IPR029044">
    <property type="entry name" value="Nucleotide-diphossugar_trans"/>
</dbReference>
<feature type="domain" description="Glycosyltransferase 2-like" evidence="1">
    <location>
        <begin position="7"/>
        <end position="119"/>
    </location>
</feature>
<gene>
    <name evidence="2" type="ORF">LTY36_01030</name>
</gene>
<dbReference type="Pfam" id="PF00535">
    <property type="entry name" value="Glycos_transf_2"/>
    <property type="match status" value="1"/>
</dbReference>
<dbReference type="EMBL" id="JAJPDE010000014">
    <property type="protein sequence ID" value="MCD7129807.1"/>
    <property type="molecule type" value="Genomic_DNA"/>
</dbReference>
<dbReference type="Proteomes" id="UP001199710">
    <property type="component" value="Unassembled WGS sequence"/>
</dbReference>
<evidence type="ECO:0000259" key="1">
    <source>
        <dbReference type="Pfam" id="PF00535"/>
    </source>
</evidence>
<dbReference type="CDD" id="cd00761">
    <property type="entry name" value="Glyco_tranf_GTA_type"/>
    <property type="match status" value="1"/>
</dbReference>
<sequence>MKEKLLSVIMPTFNSAKYIDKTIESLISMIGNSTENVEVIFTDDGSSDSTLVKLEKLSKKYSFMKIIYNSHRGVSDARNAGINIASGEYITFLDSDDEFESEFISKFKKIIANNDHPDLIFTDVKGIDRPKFLVKANKSDQLKIMQYSLALGKTPTNKGIASKFFKRSVIVENNLNYDSRIVISEDSLFNLKYISKINSALLIPDNFYYVKEAHTLKYYSEKNLSGQIAYLDELKKLLKDYEDNSLAIEILNREKINATDIIIDRYYGPLYINKTNTLNESIILLRETVEKNNLNIAFKTNEFDDVLSLRYRIFRRLLKYHQYRLCFLFDKYLDEIKGYNRFRQ</sequence>
<dbReference type="PANTHER" id="PTHR22916:SF3">
    <property type="entry name" value="UDP-GLCNAC:BETAGAL BETA-1,3-N-ACETYLGLUCOSAMINYLTRANSFERASE-LIKE PROTEIN 1"/>
    <property type="match status" value="1"/>
</dbReference>
<organism evidence="2 3">
    <name type="scientific">Limosilactobacillus agrestis</name>
    <dbReference type="NCBI Taxonomy" id="2759748"/>
    <lineage>
        <taxon>Bacteria</taxon>
        <taxon>Bacillati</taxon>
        <taxon>Bacillota</taxon>
        <taxon>Bacilli</taxon>
        <taxon>Lactobacillales</taxon>
        <taxon>Lactobacillaceae</taxon>
        <taxon>Limosilactobacillus</taxon>
    </lineage>
</organism>